<evidence type="ECO:0000256" key="7">
    <source>
        <dbReference type="SAM" id="MobiDB-lite"/>
    </source>
</evidence>
<keyword evidence="10" id="KW-1185">Reference proteome</keyword>
<dbReference type="GO" id="GO:0006120">
    <property type="term" value="P:mitochondrial electron transport, NADH to ubiquinone"/>
    <property type="evidence" value="ECO:0007669"/>
    <property type="project" value="InterPro"/>
</dbReference>
<feature type="region of interest" description="Disordered" evidence="7">
    <location>
        <begin position="184"/>
        <end position="229"/>
    </location>
</feature>
<keyword evidence="4 8" id="KW-1133">Transmembrane helix</keyword>
<evidence type="ECO:0000313" key="10">
    <source>
        <dbReference type="Proteomes" id="UP000287144"/>
    </source>
</evidence>
<sequence>MEFPKSATLRAHHEPDNVFKPYDVLDDTAKAGLVGGASGLFIASIRNALAKTNVGALSVFTRGAPIIGLATAAPAAYVFFSRTAMNLREENDPWSAGFGGFMMGAVLGLPSKRMPVVMGLGASIGVFQGMFYYLGNRYDTFKKEDDTFERKETIRRTTRLPLEQTISEIGEGRGKSRTAVGMVPFSQQQVSNPPDTTSGGRSASRRSTDSRLTPSARLLPVANEHGTAGGRAGRKRLYITLLGERRDATLENWSFVFVPCAALRLCLLTLGQDRLLPRCLA</sequence>
<feature type="transmembrane region" description="Helical" evidence="8">
    <location>
        <begin position="116"/>
        <end position="134"/>
    </location>
</feature>
<evidence type="ECO:0000256" key="6">
    <source>
        <dbReference type="ARBA" id="ARBA00023136"/>
    </source>
</evidence>
<evidence type="ECO:0000256" key="2">
    <source>
        <dbReference type="ARBA" id="ARBA00022692"/>
    </source>
</evidence>
<evidence type="ECO:0000256" key="1">
    <source>
        <dbReference type="ARBA" id="ARBA00004448"/>
    </source>
</evidence>
<evidence type="ECO:0000313" key="9">
    <source>
        <dbReference type="EMBL" id="RSM12885.1"/>
    </source>
</evidence>
<dbReference type="PANTHER" id="PTHR21382">
    <property type="entry name" value="NADH-UBIQUINONE OXIDOREDUCTASE SUBUNIT"/>
    <property type="match status" value="1"/>
</dbReference>
<evidence type="ECO:0000256" key="4">
    <source>
        <dbReference type="ARBA" id="ARBA00022989"/>
    </source>
</evidence>
<dbReference type="Proteomes" id="UP000287144">
    <property type="component" value="Unassembled WGS sequence"/>
</dbReference>
<evidence type="ECO:0000256" key="8">
    <source>
        <dbReference type="SAM" id="Phobius"/>
    </source>
</evidence>
<dbReference type="PANTHER" id="PTHR21382:SF1">
    <property type="entry name" value="NADH DEHYDROGENASE [UBIQUINONE] 1 ALPHA SUBCOMPLEX SUBUNIT 11"/>
    <property type="match status" value="1"/>
</dbReference>
<protein>
    <recommendedName>
        <fullName evidence="11">NADH-ubiquinone oxidoreductase 21.3 kDa subunit</fullName>
    </recommendedName>
</protein>
<evidence type="ECO:0000256" key="3">
    <source>
        <dbReference type="ARBA" id="ARBA00022792"/>
    </source>
</evidence>
<dbReference type="AlphaFoldDB" id="A0A428UEZ9"/>
<organism evidence="9 10">
    <name type="scientific">Fusarium oligoseptatum</name>
    <dbReference type="NCBI Taxonomy" id="2604345"/>
    <lineage>
        <taxon>Eukaryota</taxon>
        <taxon>Fungi</taxon>
        <taxon>Dikarya</taxon>
        <taxon>Ascomycota</taxon>
        <taxon>Pezizomycotina</taxon>
        <taxon>Sordariomycetes</taxon>
        <taxon>Hypocreomycetidae</taxon>
        <taxon>Hypocreales</taxon>
        <taxon>Nectriaceae</taxon>
        <taxon>Fusarium</taxon>
        <taxon>Fusarium solani species complex</taxon>
    </lineage>
</organism>
<comment type="subcellular location">
    <subcellularLocation>
        <location evidence="1">Mitochondrion inner membrane</location>
        <topology evidence="1">Multi-pass membrane protein</topology>
    </subcellularLocation>
</comment>
<keyword evidence="2 8" id="KW-0812">Transmembrane</keyword>
<accession>A0A428UEZ9</accession>
<dbReference type="EMBL" id="NKCK01000012">
    <property type="protein sequence ID" value="RSM12885.1"/>
    <property type="molecule type" value="Genomic_DNA"/>
</dbReference>
<gene>
    <name evidence="9" type="ORF">CEP52_002196</name>
</gene>
<dbReference type="GO" id="GO:0005743">
    <property type="term" value="C:mitochondrial inner membrane"/>
    <property type="evidence" value="ECO:0007669"/>
    <property type="project" value="UniProtKB-SubCell"/>
</dbReference>
<name>A0A428UEZ9_9HYPO</name>
<dbReference type="STRING" id="1325735.A0A428UEZ9"/>
<evidence type="ECO:0000256" key="5">
    <source>
        <dbReference type="ARBA" id="ARBA00023128"/>
    </source>
</evidence>
<proteinExistence type="predicted"/>
<dbReference type="InterPro" id="IPR039205">
    <property type="entry name" value="NDUFA11"/>
</dbReference>
<evidence type="ECO:0008006" key="11">
    <source>
        <dbReference type="Google" id="ProtNLM"/>
    </source>
</evidence>
<feature type="compositionally biased region" description="Polar residues" evidence="7">
    <location>
        <begin position="185"/>
        <end position="194"/>
    </location>
</feature>
<feature type="transmembrane region" description="Helical" evidence="8">
    <location>
        <begin position="92"/>
        <end position="110"/>
    </location>
</feature>
<comment type="caution">
    <text evidence="9">The sequence shown here is derived from an EMBL/GenBank/DDBJ whole genome shotgun (WGS) entry which is preliminary data.</text>
</comment>
<reference evidence="9 10" key="1">
    <citation type="submission" date="2017-06" db="EMBL/GenBank/DDBJ databases">
        <title>Comparative genomic analysis of Ambrosia Fusariam Clade fungi.</title>
        <authorList>
            <person name="Stajich J.E."/>
            <person name="Carrillo J."/>
            <person name="Kijimoto T."/>
            <person name="Eskalen A."/>
            <person name="O'Donnell K."/>
            <person name="Kasson M."/>
        </authorList>
    </citation>
    <scope>NUCLEOTIDE SEQUENCE [LARGE SCALE GENOMIC DNA]</scope>
    <source>
        <strain evidence="9 10">NRRL62579</strain>
    </source>
</reference>
<keyword evidence="3" id="KW-0999">Mitochondrion inner membrane</keyword>
<feature type="transmembrane region" description="Helical" evidence="8">
    <location>
        <begin position="59"/>
        <end position="80"/>
    </location>
</feature>
<keyword evidence="5" id="KW-0496">Mitochondrion</keyword>
<keyword evidence="6 8" id="KW-0472">Membrane</keyword>
<dbReference type="GO" id="GO:0045271">
    <property type="term" value="C:respiratory chain complex I"/>
    <property type="evidence" value="ECO:0007669"/>
    <property type="project" value="InterPro"/>
</dbReference>